<comment type="caution">
    <text evidence="8">The sequence shown here is derived from an EMBL/GenBank/DDBJ whole genome shotgun (WGS) entry which is preliminary data.</text>
</comment>
<keyword evidence="4" id="KW-0496">Mitochondrion</keyword>
<dbReference type="Pfam" id="PF10502">
    <property type="entry name" value="Peptidase_S26"/>
    <property type="match status" value="2"/>
</dbReference>
<proteinExistence type="inferred from homology"/>
<comment type="subcellular location">
    <subcellularLocation>
        <location evidence="1">Mitochondrion inner membrane</location>
    </subcellularLocation>
</comment>
<sequence>MGFRNLGPLGSIVKEAWEKAFSVGKFFCFLHVVNTYLVTPAVTIGPSMLPAIDMTPTLFLCERFSTRSGKLTCGDIVIIRSPQNPKRRLAKRLVGMENDTITYISNPDKPDKQETIVVPKGHVWIQGDDINNSKDSRNFGAVPYGLIEKRPFWKVLPAKDFGPFWKH</sequence>
<dbReference type="InterPro" id="IPR052064">
    <property type="entry name" value="Mito_IMP1_subunit"/>
</dbReference>
<keyword evidence="5" id="KW-0472">Membrane</keyword>
<evidence type="ECO:0000256" key="2">
    <source>
        <dbReference type="ARBA" id="ARBA00022792"/>
    </source>
</evidence>
<name>A0ABU6TI79_9FABA</name>
<dbReference type="CDD" id="cd06530">
    <property type="entry name" value="S26_SPase_I"/>
    <property type="match status" value="1"/>
</dbReference>
<keyword evidence="3" id="KW-0378">Hydrolase</keyword>
<reference evidence="8 9" key="1">
    <citation type="journal article" date="2023" name="Plants (Basel)">
        <title>Bridging the Gap: Combining Genomics and Transcriptomics Approaches to Understand Stylosanthes scabra, an Orphan Legume from the Brazilian Caatinga.</title>
        <authorList>
            <person name="Ferreira-Neto J.R.C."/>
            <person name="da Silva M.D."/>
            <person name="Binneck E."/>
            <person name="de Melo N.F."/>
            <person name="da Silva R.H."/>
            <person name="de Melo A.L.T.M."/>
            <person name="Pandolfi V."/>
            <person name="Bustamante F.O."/>
            <person name="Brasileiro-Vidal A.C."/>
            <person name="Benko-Iseppon A.M."/>
        </authorList>
    </citation>
    <scope>NUCLEOTIDE SEQUENCE [LARGE SCALE GENOMIC DNA]</scope>
    <source>
        <tissue evidence="8">Leaves</tissue>
    </source>
</reference>
<evidence type="ECO:0000313" key="8">
    <source>
        <dbReference type="EMBL" id="MED6148461.1"/>
    </source>
</evidence>
<dbReference type="SUPFAM" id="SSF51306">
    <property type="entry name" value="LexA/Signal peptidase"/>
    <property type="match status" value="1"/>
</dbReference>
<dbReference type="InterPro" id="IPR036286">
    <property type="entry name" value="LexA/Signal_pep-like_sf"/>
</dbReference>
<evidence type="ECO:0000259" key="7">
    <source>
        <dbReference type="Pfam" id="PF10502"/>
    </source>
</evidence>
<evidence type="ECO:0000313" key="9">
    <source>
        <dbReference type="Proteomes" id="UP001341840"/>
    </source>
</evidence>
<evidence type="ECO:0000256" key="3">
    <source>
        <dbReference type="ARBA" id="ARBA00022801"/>
    </source>
</evidence>
<gene>
    <name evidence="8" type="ORF">PIB30_053391</name>
</gene>
<dbReference type="PANTHER" id="PTHR12383">
    <property type="entry name" value="PROTEASE FAMILY S26 MITOCHONDRIAL INNER MEMBRANE PROTEASE-RELATED"/>
    <property type="match status" value="1"/>
</dbReference>
<evidence type="ECO:0000256" key="4">
    <source>
        <dbReference type="ARBA" id="ARBA00023128"/>
    </source>
</evidence>
<protein>
    <recommendedName>
        <fullName evidence="7">Peptidase S26 domain-containing protein</fullName>
    </recommendedName>
</protein>
<dbReference type="InterPro" id="IPR019533">
    <property type="entry name" value="Peptidase_S26"/>
</dbReference>
<accession>A0ABU6TI79</accession>
<evidence type="ECO:0000256" key="5">
    <source>
        <dbReference type="ARBA" id="ARBA00023136"/>
    </source>
</evidence>
<dbReference type="EMBL" id="JASCZI010091017">
    <property type="protein sequence ID" value="MED6148461.1"/>
    <property type="molecule type" value="Genomic_DNA"/>
</dbReference>
<dbReference type="Gene3D" id="2.10.109.10">
    <property type="entry name" value="Umud Fragment, subunit A"/>
    <property type="match status" value="1"/>
</dbReference>
<dbReference type="InterPro" id="IPR000223">
    <property type="entry name" value="Pept_S26A_signal_pept_1"/>
</dbReference>
<dbReference type="PANTHER" id="PTHR12383:SF36">
    <property type="entry name" value="MITOCHONDRIAL ATP-INDEPENDENT INNER MEMBRANE PROTEASE SUBUNIT 1B-RELATED"/>
    <property type="match status" value="1"/>
</dbReference>
<keyword evidence="9" id="KW-1185">Reference proteome</keyword>
<organism evidence="8 9">
    <name type="scientific">Stylosanthes scabra</name>
    <dbReference type="NCBI Taxonomy" id="79078"/>
    <lineage>
        <taxon>Eukaryota</taxon>
        <taxon>Viridiplantae</taxon>
        <taxon>Streptophyta</taxon>
        <taxon>Embryophyta</taxon>
        <taxon>Tracheophyta</taxon>
        <taxon>Spermatophyta</taxon>
        <taxon>Magnoliopsida</taxon>
        <taxon>eudicotyledons</taxon>
        <taxon>Gunneridae</taxon>
        <taxon>Pentapetalae</taxon>
        <taxon>rosids</taxon>
        <taxon>fabids</taxon>
        <taxon>Fabales</taxon>
        <taxon>Fabaceae</taxon>
        <taxon>Papilionoideae</taxon>
        <taxon>50 kb inversion clade</taxon>
        <taxon>dalbergioids sensu lato</taxon>
        <taxon>Dalbergieae</taxon>
        <taxon>Pterocarpus clade</taxon>
        <taxon>Stylosanthes</taxon>
    </lineage>
</organism>
<evidence type="ECO:0000256" key="1">
    <source>
        <dbReference type="ARBA" id="ARBA00004273"/>
    </source>
</evidence>
<comment type="similarity">
    <text evidence="6">Belongs to the peptidase S26 family. IMP1 subfamily.</text>
</comment>
<dbReference type="PRINTS" id="PR00727">
    <property type="entry name" value="LEADERPTASE"/>
</dbReference>
<evidence type="ECO:0000256" key="6">
    <source>
        <dbReference type="ARBA" id="ARBA00038445"/>
    </source>
</evidence>
<dbReference type="Proteomes" id="UP001341840">
    <property type="component" value="Unassembled WGS sequence"/>
</dbReference>
<feature type="domain" description="Peptidase S26" evidence="7">
    <location>
        <begin position="112"/>
        <end position="144"/>
    </location>
</feature>
<keyword evidence="2" id="KW-0999">Mitochondrion inner membrane</keyword>
<feature type="domain" description="Peptidase S26" evidence="7">
    <location>
        <begin position="26"/>
        <end position="103"/>
    </location>
</feature>